<evidence type="ECO:0000313" key="3">
    <source>
        <dbReference type="Proteomes" id="UP000564704"/>
    </source>
</evidence>
<evidence type="ECO:0000256" key="1">
    <source>
        <dbReference type="SAM" id="MobiDB-lite"/>
    </source>
</evidence>
<accession>A0A844D5L5</accession>
<sequence length="417" mass="45825">MTNQPRISSNISRDDHHPLRVQKYWPGYASGVSRVCRAWKTYPTPDQFNDLQALVQSLYNDAIEMVPRGQRPEGIGVLIQRTEQAYRYGQLARCGMNIYALSTPLRDALRKTSLGDVRVGDLRMPFDVLYIGFEEGSGIAFGTRDHPKALVVDGAYVTAAPVDPETGTRHIDVCITTRDALSTLRADYGAHWPFSYEPHFTFALHGTADDTFEAALGEALDTNALDLEVDEDGLHRFREAVVDYQEEAAVSGIKITIPTVSASEGLAKFKSRNLSEAKNALSLILGALCALTARPDDAELSETWPADTPEALIAKVTSAPSPKKRRDAQNALKKRGFVSVRRIDLDAFGGEARTSGDGAGGSVTPHWRSGHFRRQPVGKDRTERRLIWILPTIVNASKGPPNSGRVYKVKGRPPVSD</sequence>
<dbReference type="RefSeq" id="WP_154155257.1">
    <property type="nucleotide sequence ID" value="NZ_SZWE01000003.1"/>
</dbReference>
<protein>
    <submittedName>
        <fullName evidence="2">Uncharacterized protein</fullName>
    </submittedName>
</protein>
<proteinExistence type="predicted"/>
<dbReference type="AlphaFoldDB" id="A0A844D5L5"/>
<comment type="caution">
    <text evidence="2">The sequence shown here is derived from an EMBL/GenBank/DDBJ whole genome shotgun (WGS) entry which is preliminary data.</text>
</comment>
<dbReference type="Pfam" id="PF26125">
    <property type="entry name" value="AcrVA2-like"/>
    <property type="match status" value="1"/>
</dbReference>
<dbReference type="EMBL" id="SZWE01000003">
    <property type="protein sequence ID" value="MRU17113.1"/>
    <property type="molecule type" value="Genomic_DNA"/>
</dbReference>
<dbReference type="Proteomes" id="UP000564704">
    <property type="component" value="Unassembled WGS sequence"/>
</dbReference>
<dbReference type="InterPro" id="IPR058915">
    <property type="entry name" value="AcrVA2-like"/>
</dbReference>
<evidence type="ECO:0000313" key="2">
    <source>
        <dbReference type="EMBL" id="MRU17113.1"/>
    </source>
</evidence>
<dbReference type="OrthoDB" id="7990367at2"/>
<organism evidence="2 3">
    <name type="scientific">Roseovarius bejariae</name>
    <dbReference type="NCBI Taxonomy" id="2576383"/>
    <lineage>
        <taxon>Bacteria</taxon>
        <taxon>Pseudomonadati</taxon>
        <taxon>Pseudomonadota</taxon>
        <taxon>Alphaproteobacteria</taxon>
        <taxon>Rhodobacterales</taxon>
        <taxon>Roseobacteraceae</taxon>
        <taxon>Roseovarius</taxon>
    </lineage>
</organism>
<gene>
    <name evidence="2" type="ORF">FDP25_16860</name>
</gene>
<name>A0A844D5L5_9RHOB</name>
<feature type="region of interest" description="Disordered" evidence="1">
    <location>
        <begin position="351"/>
        <end position="376"/>
    </location>
</feature>
<reference evidence="2 3" key="1">
    <citation type="submission" date="2019-05" db="EMBL/GenBank/DDBJ databases">
        <title>Roseovarius bejariae sp. nov., a moderately halophylic bacterium isolated from a saline soil in Rambla Salada (Murcia).</title>
        <authorList>
            <person name="Castro D.J."/>
            <person name="Gomez-Altuve A."/>
            <person name="Reina J.C."/>
            <person name="Rodriguez M."/>
            <person name="Sampedro I."/>
            <person name="Llamas I."/>
            <person name="Martinez-Checa F."/>
        </authorList>
    </citation>
    <scope>NUCLEOTIDE SEQUENCE [LARGE SCALE GENOMIC DNA]</scope>
    <source>
        <strain evidence="2 3">A21</strain>
    </source>
</reference>
<keyword evidence="3" id="KW-1185">Reference proteome</keyword>